<dbReference type="InterPro" id="IPR020483">
    <property type="entry name" value="Uncharacterised_YgbA"/>
</dbReference>
<dbReference type="RefSeq" id="WP_289548859.1">
    <property type="nucleotide sequence ID" value="NZ_CAKMHU010000017.1"/>
</dbReference>
<accession>A0A921HN65</accession>
<dbReference type="Proteomes" id="UP000780768">
    <property type="component" value="Unassembled WGS sequence"/>
</dbReference>
<evidence type="ECO:0000313" key="2">
    <source>
        <dbReference type="EMBL" id="HJF85552.1"/>
    </source>
</evidence>
<proteinExistence type="predicted"/>
<protein>
    <submittedName>
        <fullName evidence="2">Nitrous oxide-stimulated promoter family protein</fullName>
    </submittedName>
</protein>
<gene>
    <name evidence="2" type="ORF">K8V65_07830</name>
</gene>
<reference evidence="2" key="1">
    <citation type="journal article" date="2021" name="PeerJ">
        <title>Extensive microbial diversity within the chicken gut microbiome revealed by metagenomics and culture.</title>
        <authorList>
            <person name="Gilroy R."/>
            <person name="Ravi A."/>
            <person name="Getino M."/>
            <person name="Pursley I."/>
            <person name="Horton D.L."/>
            <person name="Alikhan N.F."/>
            <person name="Baker D."/>
            <person name="Gharbi K."/>
            <person name="Hall N."/>
            <person name="Watson M."/>
            <person name="Adriaenssens E.M."/>
            <person name="Foster-Nyarko E."/>
            <person name="Jarju S."/>
            <person name="Secka A."/>
            <person name="Antonio M."/>
            <person name="Oren A."/>
            <person name="Chaudhuri R.R."/>
            <person name="La Ragione R."/>
            <person name="Hildebrand F."/>
            <person name="Pallen M.J."/>
        </authorList>
    </citation>
    <scope>NUCLEOTIDE SEQUENCE</scope>
    <source>
        <strain evidence="2">7318</strain>
    </source>
</reference>
<organism evidence="2 3">
    <name type="scientific">Megamonas hypermegale</name>
    <dbReference type="NCBI Taxonomy" id="158847"/>
    <lineage>
        <taxon>Bacteria</taxon>
        <taxon>Bacillati</taxon>
        <taxon>Bacillota</taxon>
        <taxon>Negativicutes</taxon>
        <taxon>Selenomonadales</taxon>
        <taxon>Selenomonadaceae</taxon>
        <taxon>Megamonas</taxon>
    </lineage>
</organism>
<feature type="compositionally biased region" description="Basic and acidic residues" evidence="1">
    <location>
        <begin position="120"/>
        <end position="133"/>
    </location>
</feature>
<feature type="region of interest" description="Disordered" evidence="1">
    <location>
        <begin position="120"/>
        <end position="143"/>
    </location>
</feature>
<evidence type="ECO:0000256" key="1">
    <source>
        <dbReference type="SAM" id="MobiDB-lite"/>
    </source>
</evidence>
<dbReference type="AlphaFoldDB" id="A0A921HN65"/>
<dbReference type="Pfam" id="PF11756">
    <property type="entry name" value="YgbA_NO"/>
    <property type="match status" value="1"/>
</dbReference>
<name>A0A921HN65_9FIRM</name>
<evidence type="ECO:0000313" key="3">
    <source>
        <dbReference type="Proteomes" id="UP000780768"/>
    </source>
</evidence>
<feature type="compositionally biased region" description="Basic residues" evidence="1">
    <location>
        <begin position="134"/>
        <end position="143"/>
    </location>
</feature>
<reference evidence="2" key="2">
    <citation type="submission" date="2021-09" db="EMBL/GenBank/DDBJ databases">
        <authorList>
            <person name="Gilroy R."/>
        </authorList>
    </citation>
    <scope>NUCLEOTIDE SEQUENCE</scope>
    <source>
        <strain evidence="2">7318</strain>
    </source>
</reference>
<comment type="caution">
    <text evidence="2">The sequence shown here is derived from an EMBL/GenBank/DDBJ whole genome shotgun (WGS) entry which is preliminary data.</text>
</comment>
<dbReference type="EMBL" id="DYVR01000218">
    <property type="protein sequence ID" value="HJF85552.1"/>
    <property type="molecule type" value="Genomic_DNA"/>
</dbReference>
<sequence length="143" mass="16611">MGIFSKILPKRKPVEIKNNVPKEKEEIRKTFGVYCHSHHGTSGTKLCPKCTALLSTVMVKIARCPYGITKPICERCDRPCFGAKQTKEFRDIMQSTQKRMFLRHPMLAFKHKMKSWGVDYAKREQEKKQEAKAKARAKNKKQK</sequence>